<feature type="domain" description="TATA box binding protein associated factor (TAF) histone-like fold" evidence="9">
    <location>
        <begin position="3"/>
        <end position="66"/>
    </location>
</feature>
<dbReference type="InterPro" id="IPR011442">
    <property type="entry name" value="TAF6_C"/>
</dbReference>
<evidence type="ECO:0000256" key="3">
    <source>
        <dbReference type="ARBA" id="ARBA00023015"/>
    </source>
</evidence>
<dbReference type="GO" id="GO:0046695">
    <property type="term" value="C:SLIK (SAGA-like) complex"/>
    <property type="evidence" value="ECO:0007669"/>
    <property type="project" value="InterPro"/>
</dbReference>
<evidence type="ECO:0000256" key="6">
    <source>
        <dbReference type="ARBA" id="ARBA00076308"/>
    </source>
</evidence>
<reference evidence="10" key="1">
    <citation type="submission" date="2023-03" db="EMBL/GenBank/DDBJ databases">
        <title>Complete genome of Cladonia borealis.</title>
        <authorList>
            <person name="Park H."/>
        </authorList>
    </citation>
    <scope>NUCLEOTIDE SEQUENCE</scope>
    <source>
        <strain evidence="10">ANT050790</strain>
    </source>
</reference>
<proteinExistence type="inferred from homology"/>
<dbReference type="InterPro" id="IPR016024">
    <property type="entry name" value="ARM-type_fold"/>
</dbReference>
<evidence type="ECO:0000259" key="9">
    <source>
        <dbReference type="SMART" id="SM00803"/>
    </source>
</evidence>
<keyword evidence="3" id="KW-0805">Transcription regulation</keyword>
<dbReference type="GO" id="GO:0016251">
    <property type="term" value="F:RNA polymerase II general transcription initiation factor activity"/>
    <property type="evidence" value="ECO:0007669"/>
    <property type="project" value="InterPro"/>
</dbReference>
<dbReference type="FunFam" id="1.10.20.10:FF:000033">
    <property type="entry name" value="Transcription initiation factor TFIID complex subunit"/>
    <property type="match status" value="1"/>
</dbReference>
<dbReference type="GO" id="GO:0005669">
    <property type="term" value="C:transcription factor TFIID complex"/>
    <property type="evidence" value="ECO:0007669"/>
    <property type="project" value="InterPro"/>
</dbReference>
<keyword evidence="5" id="KW-0539">Nucleus</keyword>
<evidence type="ECO:0000256" key="1">
    <source>
        <dbReference type="ARBA" id="ARBA00004123"/>
    </source>
</evidence>
<keyword evidence="11" id="KW-1185">Reference proteome</keyword>
<keyword evidence="4" id="KW-0804">Transcription</keyword>
<feature type="region of interest" description="Disordered" evidence="8">
    <location>
        <begin position="135"/>
        <end position="160"/>
    </location>
</feature>
<evidence type="ECO:0000256" key="2">
    <source>
        <dbReference type="ARBA" id="ARBA00007688"/>
    </source>
</evidence>
<evidence type="ECO:0000256" key="4">
    <source>
        <dbReference type="ARBA" id="ARBA00023163"/>
    </source>
</evidence>
<dbReference type="EMBL" id="JAFEKC020000015">
    <property type="protein sequence ID" value="KAK0510569.1"/>
    <property type="molecule type" value="Genomic_DNA"/>
</dbReference>
<evidence type="ECO:0000256" key="5">
    <source>
        <dbReference type="ARBA" id="ARBA00023242"/>
    </source>
</evidence>
<dbReference type="GO" id="GO:0006325">
    <property type="term" value="P:chromatin organization"/>
    <property type="evidence" value="ECO:0007669"/>
    <property type="project" value="UniProtKB-ARBA"/>
</dbReference>
<dbReference type="GO" id="GO:0003713">
    <property type="term" value="F:transcription coactivator activity"/>
    <property type="evidence" value="ECO:0007669"/>
    <property type="project" value="TreeGrafter"/>
</dbReference>
<dbReference type="InterPro" id="IPR046344">
    <property type="entry name" value="TAF6_C_sf"/>
</dbReference>
<dbReference type="GO" id="GO:0046982">
    <property type="term" value="F:protein heterodimerization activity"/>
    <property type="evidence" value="ECO:0007669"/>
    <property type="project" value="InterPro"/>
</dbReference>
<dbReference type="InterPro" id="IPR004823">
    <property type="entry name" value="TAF_TATA-bd_Histone-like_dom"/>
</dbReference>
<dbReference type="PANTHER" id="PTHR10221:SF9">
    <property type="entry name" value="TRANSCRIPTION INITIATION FACTOR TFIID SUBUNIT 6"/>
    <property type="match status" value="1"/>
</dbReference>
<gene>
    <name evidence="10" type="ORF">JMJ35_007001</name>
</gene>
<evidence type="ECO:0000313" key="10">
    <source>
        <dbReference type="EMBL" id="KAK0510569.1"/>
    </source>
</evidence>
<dbReference type="Pfam" id="PF02969">
    <property type="entry name" value="TAF"/>
    <property type="match status" value="1"/>
</dbReference>
<dbReference type="Pfam" id="PF07571">
    <property type="entry name" value="TAF6_C"/>
    <property type="match status" value="1"/>
</dbReference>
<dbReference type="CDD" id="cd22931">
    <property type="entry name" value="HFD_TAF6"/>
    <property type="match status" value="1"/>
</dbReference>
<dbReference type="AlphaFoldDB" id="A0AA39V3Z5"/>
<dbReference type="GO" id="GO:0051123">
    <property type="term" value="P:RNA polymerase II preinitiation complex assembly"/>
    <property type="evidence" value="ECO:0007669"/>
    <property type="project" value="TreeGrafter"/>
</dbReference>
<accession>A0AA39V3Z5</accession>
<dbReference type="SMART" id="SM00803">
    <property type="entry name" value="TAF"/>
    <property type="match status" value="1"/>
</dbReference>
<protein>
    <recommendedName>
        <fullName evidence="6">TBP-associated factor 6</fullName>
    </recommendedName>
    <alternativeName>
        <fullName evidence="7">Transcription initiation factor TFIID subunit 6</fullName>
    </alternativeName>
</protein>
<dbReference type="InterPro" id="IPR037796">
    <property type="entry name" value="TAF6"/>
</dbReference>
<comment type="similarity">
    <text evidence="2">Belongs to the TAF6 family.</text>
</comment>
<dbReference type="CDD" id="cd08050">
    <property type="entry name" value="TAF6C"/>
    <property type="match status" value="1"/>
</dbReference>
<evidence type="ECO:0000313" key="11">
    <source>
        <dbReference type="Proteomes" id="UP001166286"/>
    </source>
</evidence>
<dbReference type="Gene3D" id="1.25.40.770">
    <property type="entry name" value="TAF6, C-terminal HEAT repeat domain"/>
    <property type="match status" value="1"/>
</dbReference>
<dbReference type="FunFam" id="1.25.40.770:FF:000001">
    <property type="entry name" value="Transcription initiation factor TFIID subunit 6"/>
    <property type="match status" value="1"/>
</dbReference>
<dbReference type="InterPro" id="IPR009072">
    <property type="entry name" value="Histone-fold"/>
</dbReference>
<dbReference type="GO" id="GO:0000124">
    <property type="term" value="C:SAGA complex"/>
    <property type="evidence" value="ECO:0007669"/>
    <property type="project" value="InterPro"/>
</dbReference>
<comment type="caution">
    <text evidence="10">The sequence shown here is derived from an EMBL/GenBank/DDBJ whole genome shotgun (WGS) entry which is preliminary data.</text>
</comment>
<feature type="compositionally biased region" description="Polar residues" evidence="8">
    <location>
        <begin position="135"/>
        <end position="145"/>
    </location>
</feature>
<dbReference type="Proteomes" id="UP001166286">
    <property type="component" value="Unassembled WGS sequence"/>
</dbReference>
<dbReference type="SUPFAM" id="SSF47113">
    <property type="entry name" value="Histone-fold"/>
    <property type="match status" value="1"/>
</dbReference>
<evidence type="ECO:0000256" key="7">
    <source>
        <dbReference type="ARBA" id="ARBA00093655"/>
    </source>
</evidence>
<dbReference type="PANTHER" id="PTHR10221">
    <property type="entry name" value="TRANSCRIPTION INITIATION FACTOR TFIID SUBUNIT 6"/>
    <property type="match status" value="1"/>
</dbReference>
<dbReference type="SUPFAM" id="SSF48371">
    <property type="entry name" value="ARM repeat"/>
    <property type="match status" value="1"/>
</dbReference>
<sequence length="444" mass="48625">MPVWNPDNIRDVAESLGIASLNDLVLDGLASDVEFRLAQVLEEALKFMRHSKRSTLTTNDIAQSLRALNVEPLYGYESTRPLRFGEASIGPGQPLFYVEDEEVDFEKLINAPLPKVPREISFTAHWLAVEGVQPSIPQNPTTADSRNQELVPKGPSANPNLAAMSGNDNVTVKPLVKHVLSKELQLYFEKICSALLDESNNEYRLAALASIRSDPGLHQLVPYFVQFIAEKVTHNLKNIFVLTQTIQLTSAMLENKSLYVDPYVASLVPPILTCLVGRHLGPPGDSLAHFPLRRLAASVLSTVTRKYGKSSHMLKPRLARTCLKHFLDPTKPLGANYGGIIGLQAIGGAEIIRASVVPNLKEYTSMMKDVLDDETRNVEGDMVIEALMEGLLSLAADTVGVVNGMANGHAKEMKQAVVEKIGNLMAEKVMETGNSRLVKAIVEC</sequence>
<dbReference type="Gene3D" id="1.10.20.10">
    <property type="entry name" value="Histone, subunit A"/>
    <property type="match status" value="1"/>
</dbReference>
<evidence type="ECO:0000256" key="8">
    <source>
        <dbReference type="SAM" id="MobiDB-lite"/>
    </source>
</evidence>
<comment type="subcellular location">
    <subcellularLocation>
        <location evidence="1">Nucleus</location>
    </subcellularLocation>
</comment>
<name>A0AA39V3Z5_9LECA</name>
<organism evidence="10 11">
    <name type="scientific">Cladonia borealis</name>
    <dbReference type="NCBI Taxonomy" id="184061"/>
    <lineage>
        <taxon>Eukaryota</taxon>
        <taxon>Fungi</taxon>
        <taxon>Dikarya</taxon>
        <taxon>Ascomycota</taxon>
        <taxon>Pezizomycotina</taxon>
        <taxon>Lecanoromycetes</taxon>
        <taxon>OSLEUM clade</taxon>
        <taxon>Lecanoromycetidae</taxon>
        <taxon>Lecanorales</taxon>
        <taxon>Lecanorineae</taxon>
        <taxon>Cladoniaceae</taxon>
        <taxon>Cladonia</taxon>
    </lineage>
</organism>